<feature type="transmembrane region" description="Helical" evidence="2">
    <location>
        <begin position="12"/>
        <end position="34"/>
    </location>
</feature>
<dbReference type="EMBL" id="JBHTCM010000025">
    <property type="protein sequence ID" value="MFC7334975.1"/>
    <property type="molecule type" value="Genomic_DNA"/>
</dbReference>
<evidence type="ECO:0000256" key="1">
    <source>
        <dbReference type="SAM" id="Coils"/>
    </source>
</evidence>
<feature type="coiled-coil region" evidence="1">
    <location>
        <begin position="49"/>
        <end position="83"/>
    </location>
</feature>
<proteinExistence type="predicted"/>
<dbReference type="Proteomes" id="UP001596456">
    <property type="component" value="Unassembled WGS sequence"/>
</dbReference>
<name>A0ABW2L045_9PROT</name>
<keyword evidence="4" id="KW-1185">Reference proteome</keyword>
<keyword evidence="1" id="KW-0175">Coiled coil</keyword>
<reference evidence="4" key="1">
    <citation type="journal article" date="2019" name="Int. J. Syst. Evol. Microbiol.">
        <title>The Global Catalogue of Microorganisms (GCM) 10K type strain sequencing project: providing services to taxonomists for standard genome sequencing and annotation.</title>
        <authorList>
            <consortium name="The Broad Institute Genomics Platform"/>
            <consortium name="The Broad Institute Genome Sequencing Center for Infectious Disease"/>
            <person name="Wu L."/>
            <person name="Ma J."/>
        </authorList>
    </citation>
    <scope>NUCLEOTIDE SEQUENCE [LARGE SCALE GENOMIC DNA]</scope>
    <source>
        <strain evidence="4">CGMCC 1.16275</strain>
    </source>
</reference>
<gene>
    <name evidence="3" type="ORF">ACFQPS_17550</name>
</gene>
<sequence>MGGMVITDSLAFAASSLLAAVVLLVIAYAMKAAAMTHTRRKGLRLRGMAKDLEGQCAGLEARLAEVQADLRVLEAEEAALVIETTQARRTCTIAAQDTFEVVHEVGTPGGGNTAFDVEILLSPAAMNQGPAATQVEPRVWSRRNIARIWAPSPQEALQLAGRVFPVRYGYVITRFLNASIPGFAEPT</sequence>
<evidence type="ECO:0000256" key="2">
    <source>
        <dbReference type="SAM" id="Phobius"/>
    </source>
</evidence>
<keyword evidence="2" id="KW-0472">Membrane</keyword>
<evidence type="ECO:0000313" key="4">
    <source>
        <dbReference type="Proteomes" id="UP001596456"/>
    </source>
</evidence>
<evidence type="ECO:0000313" key="3">
    <source>
        <dbReference type="EMBL" id="MFC7334975.1"/>
    </source>
</evidence>
<keyword evidence="2" id="KW-0812">Transmembrane</keyword>
<protein>
    <submittedName>
        <fullName evidence="3">Uncharacterized protein</fullName>
    </submittedName>
</protein>
<accession>A0ABW2L045</accession>
<comment type="caution">
    <text evidence="3">The sequence shown here is derived from an EMBL/GenBank/DDBJ whole genome shotgun (WGS) entry which is preliminary data.</text>
</comment>
<keyword evidence="2" id="KW-1133">Transmembrane helix</keyword>
<dbReference type="RefSeq" id="WP_377360514.1">
    <property type="nucleotide sequence ID" value="NZ_JBHTCM010000025.1"/>
</dbReference>
<organism evidence="3 4">
    <name type="scientific">Rhodocista pekingensis</name>
    <dbReference type="NCBI Taxonomy" id="201185"/>
    <lineage>
        <taxon>Bacteria</taxon>
        <taxon>Pseudomonadati</taxon>
        <taxon>Pseudomonadota</taxon>
        <taxon>Alphaproteobacteria</taxon>
        <taxon>Rhodospirillales</taxon>
        <taxon>Azospirillaceae</taxon>
        <taxon>Rhodocista</taxon>
    </lineage>
</organism>